<dbReference type="EMBL" id="RBNI01017938">
    <property type="protein sequence ID" value="RUO97440.1"/>
    <property type="molecule type" value="Genomic_DNA"/>
</dbReference>
<dbReference type="Proteomes" id="UP000268093">
    <property type="component" value="Unassembled WGS sequence"/>
</dbReference>
<dbReference type="OrthoDB" id="870at2759"/>
<dbReference type="AlphaFoldDB" id="A0A433A496"/>
<evidence type="ECO:0000313" key="2">
    <source>
        <dbReference type="Proteomes" id="UP000268093"/>
    </source>
</evidence>
<accession>A0A433A496</accession>
<protein>
    <submittedName>
        <fullName evidence="1">Uncharacterized protein</fullName>
    </submittedName>
</protein>
<comment type="caution">
    <text evidence="1">The sequence shown here is derived from an EMBL/GenBank/DDBJ whole genome shotgun (WGS) entry which is preliminary data.</text>
</comment>
<name>A0A433A496_9FUNG</name>
<sequence>MGGQQDYAQGANANTIRQTRILNGPIEPHEHLDHFTNFLSTFPSSEENPKTGHAVTLEFQINMYAVSGLKVRIPQGVQAI</sequence>
<reference evidence="1 2" key="1">
    <citation type="journal article" date="2018" name="New Phytol.">
        <title>Phylogenomics of Endogonaceae and evolution of mycorrhizas within Mucoromycota.</title>
        <authorList>
            <person name="Chang Y."/>
            <person name="Desiro A."/>
            <person name="Na H."/>
            <person name="Sandor L."/>
            <person name="Lipzen A."/>
            <person name="Clum A."/>
            <person name="Barry K."/>
            <person name="Grigoriev I.V."/>
            <person name="Martin F.M."/>
            <person name="Stajich J.E."/>
            <person name="Smith M.E."/>
            <person name="Bonito G."/>
            <person name="Spatafora J.W."/>
        </authorList>
    </citation>
    <scope>NUCLEOTIDE SEQUENCE [LARGE SCALE GENOMIC DNA]</scope>
    <source>
        <strain evidence="1 2">GMNB39</strain>
    </source>
</reference>
<evidence type="ECO:0000313" key="1">
    <source>
        <dbReference type="EMBL" id="RUO97440.1"/>
    </source>
</evidence>
<organism evidence="1 2">
    <name type="scientific">Jimgerdemannia flammicorona</name>
    <dbReference type="NCBI Taxonomy" id="994334"/>
    <lineage>
        <taxon>Eukaryota</taxon>
        <taxon>Fungi</taxon>
        <taxon>Fungi incertae sedis</taxon>
        <taxon>Mucoromycota</taxon>
        <taxon>Mucoromycotina</taxon>
        <taxon>Endogonomycetes</taxon>
        <taxon>Endogonales</taxon>
        <taxon>Endogonaceae</taxon>
        <taxon>Jimgerdemannia</taxon>
    </lineage>
</organism>
<proteinExistence type="predicted"/>
<keyword evidence="2" id="KW-1185">Reference proteome</keyword>
<gene>
    <name evidence="1" type="ORF">BC936DRAFT_140803</name>
</gene>